<feature type="signal peptide" evidence="2">
    <location>
        <begin position="1"/>
        <end position="25"/>
    </location>
</feature>
<sequence>MMKASTLVLLLLVVTLLSSVRFSFGYPKIFKKIPANGKSPLQSRSVSSDQDKHAVEQPTDLPCVDEQDRYHCFYDIVMADACETKVEEMWKNCRYSCSYC</sequence>
<reference evidence="4" key="1">
    <citation type="journal article" date="2017" name="bioRxiv">
        <title>Comparative analysis of the genomes of Stylophora pistillata and Acropora digitifera provides evidence for extensive differences between species of corals.</title>
        <authorList>
            <person name="Voolstra C.R."/>
            <person name="Li Y."/>
            <person name="Liew Y.J."/>
            <person name="Baumgarten S."/>
            <person name="Zoccola D."/>
            <person name="Flot J.-F."/>
            <person name="Tambutte S."/>
            <person name="Allemand D."/>
            <person name="Aranda M."/>
        </authorList>
    </citation>
    <scope>NUCLEOTIDE SEQUENCE [LARGE SCALE GENOMIC DNA]</scope>
</reference>
<evidence type="ECO:0000313" key="4">
    <source>
        <dbReference type="Proteomes" id="UP000225706"/>
    </source>
</evidence>
<gene>
    <name evidence="3" type="ORF">AWC38_SpisGene4231</name>
</gene>
<dbReference type="Proteomes" id="UP000225706">
    <property type="component" value="Unassembled WGS sequence"/>
</dbReference>
<accession>A0A2B4SRG6</accession>
<dbReference type="EMBL" id="LSMT01000042">
    <property type="protein sequence ID" value="PFX30995.1"/>
    <property type="molecule type" value="Genomic_DNA"/>
</dbReference>
<protein>
    <recommendedName>
        <fullName evidence="5">ShKT domain-containing protein</fullName>
    </recommendedName>
</protein>
<evidence type="ECO:0008006" key="5">
    <source>
        <dbReference type="Google" id="ProtNLM"/>
    </source>
</evidence>
<evidence type="ECO:0000313" key="3">
    <source>
        <dbReference type="EMBL" id="PFX30995.1"/>
    </source>
</evidence>
<evidence type="ECO:0000256" key="1">
    <source>
        <dbReference type="SAM" id="MobiDB-lite"/>
    </source>
</evidence>
<keyword evidence="2" id="KW-0732">Signal</keyword>
<organism evidence="3 4">
    <name type="scientific">Stylophora pistillata</name>
    <name type="common">Smooth cauliflower coral</name>
    <dbReference type="NCBI Taxonomy" id="50429"/>
    <lineage>
        <taxon>Eukaryota</taxon>
        <taxon>Metazoa</taxon>
        <taxon>Cnidaria</taxon>
        <taxon>Anthozoa</taxon>
        <taxon>Hexacorallia</taxon>
        <taxon>Scleractinia</taxon>
        <taxon>Astrocoeniina</taxon>
        <taxon>Pocilloporidae</taxon>
        <taxon>Stylophora</taxon>
    </lineage>
</organism>
<name>A0A2B4SRG6_STYPI</name>
<feature type="region of interest" description="Disordered" evidence="1">
    <location>
        <begin position="33"/>
        <end position="58"/>
    </location>
</feature>
<evidence type="ECO:0000256" key="2">
    <source>
        <dbReference type="SAM" id="SignalP"/>
    </source>
</evidence>
<dbReference type="AlphaFoldDB" id="A0A2B4SRG6"/>
<feature type="compositionally biased region" description="Polar residues" evidence="1">
    <location>
        <begin position="39"/>
        <end position="48"/>
    </location>
</feature>
<keyword evidence="4" id="KW-1185">Reference proteome</keyword>
<comment type="caution">
    <text evidence="3">The sequence shown here is derived from an EMBL/GenBank/DDBJ whole genome shotgun (WGS) entry which is preliminary data.</text>
</comment>
<proteinExistence type="predicted"/>
<feature type="chain" id="PRO_5013378537" description="ShKT domain-containing protein" evidence="2">
    <location>
        <begin position="26"/>
        <end position="100"/>
    </location>
</feature>